<dbReference type="GO" id="GO:0003777">
    <property type="term" value="F:microtubule motor activity"/>
    <property type="evidence" value="ECO:0007669"/>
    <property type="project" value="InterPro"/>
</dbReference>
<dbReference type="GO" id="GO:0005524">
    <property type="term" value="F:ATP binding"/>
    <property type="evidence" value="ECO:0007669"/>
    <property type="project" value="UniProtKB-UniRule"/>
</dbReference>
<evidence type="ECO:0000313" key="8">
    <source>
        <dbReference type="Proteomes" id="UP000241769"/>
    </source>
</evidence>
<keyword evidence="5" id="KW-0493">Microtubule</keyword>
<dbReference type="GO" id="GO:0007018">
    <property type="term" value="P:microtubule-based movement"/>
    <property type="evidence" value="ECO:0007669"/>
    <property type="project" value="InterPro"/>
</dbReference>
<dbReference type="GO" id="GO:0008017">
    <property type="term" value="F:microtubule binding"/>
    <property type="evidence" value="ECO:0007669"/>
    <property type="project" value="InterPro"/>
</dbReference>
<evidence type="ECO:0000256" key="1">
    <source>
        <dbReference type="ARBA" id="ARBA00022448"/>
    </source>
</evidence>
<dbReference type="EMBL" id="MDYQ01000353">
    <property type="protein sequence ID" value="PRP76019.1"/>
    <property type="molecule type" value="Genomic_DNA"/>
</dbReference>
<dbReference type="InterPro" id="IPR019821">
    <property type="entry name" value="Kinesin_motor_CS"/>
</dbReference>
<protein>
    <recommendedName>
        <fullName evidence="5">Kinesin-like protein</fullName>
    </recommendedName>
</protein>
<gene>
    <name evidence="7" type="ORF">PROFUN_01735</name>
</gene>
<dbReference type="GO" id="GO:0005871">
    <property type="term" value="C:kinesin complex"/>
    <property type="evidence" value="ECO:0007669"/>
    <property type="project" value="TreeGrafter"/>
</dbReference>
<dbReference type="Proteomes" id="UP000241769">
    <property type="component" value="Unassembled WGS sequence"/>
</dbReference>
<organism evidence="7 8">
    <name type="scientific">Planoprotostelium fungivorum</name>
    <dbReference type="NCBI Taxonomy" id="1890364"/>
    <lineage>
        <taxon>Eukaryota</taxon>
        <taxon>Amoebozoa</taxon>
        <taxon>Evosea</taxon>
        <taxon>Variosea</taxon>
        <taxon>Cavosteliida</taxon>
        <taxon>Cavosteliaceae</taxon>
        <taxon>Planoprotostelium</taxon>
    </lineage>
</organism>
<keyword evidence="8" id="KW-1185">Reference proteome</keyword>
<dbReference type="Pfam" id="PF00225">
    <property type="entry name" value="Kinesin"/>
    <property type="match status" value="1"/>
</dbReference>
<dbReference type="PROSITE" id="PS00411">
    <property type="entry name" value="KINESIN_MOTOR_1"/>
    <property type="match status" value="1"/>
</dbReference>
<evidence type="ECO:0000256" key="2">
    <source>
        <dbReference type="ARBA" id="ARBA00022741"/>
    </source>
</evidence>
<dbReference type="InterPro" id="IPR001752">
    <property type="entry name" value="Kinesin_motor_dom"/>
</dbReference>
<feature type="binding site" evidence="4">
    <location>
        <begin position="93"/>
        <end position="100"/>
    </location>
    <ligand>
        <name>ATP</name>
        <dbReference type="ChEBI" id="CHEBI:30616"/>
    </ligand>
</feature>
<dbReference type="GO" id="GO:0016887">
    <property type="term" value="F:ATP hydrolysis activity"/>
    <property type="evidence" value="ECO:0007669"/>
    <property type="project" value="TreeGrafter"/>
</dbReference>
<dbReference type="InterPro" id="IPR027640">
    <property type="entry name" value="Kinesin-like_fam"/>
</dbReference>
<evidence type="ECO:0000259" key="6">
    <source>
        <dbReference type="PROSITE" id="PS50067"/>
    </source>
</evidence>
<dbReference type="AlphaFoldDB" id="A0A2P6MWD6"/>
<dbReference type="GO" id="GO:0005874">
    <property type="term" value="C:microtubule"/>
    <property type="evidence" value="ECO:0007669"/>
    <property type="project" value="UniProtKB-KW"/>
</dbReference>
<comment type="caution">
    <text evidence="7">The sequence shown here is derived from an EMBL/GenBank/DDBJ whole genome shotgun (WGS) entry which is preliminary data.</text>
</comment>
<dbReference type="STRING" id="1890364.A0A2P6MWD6"/>
<accession>A0A2P6MWD6</accession>
<proteinExistence type="inferred from homology"/>
<evidence type="ECO:0000256" key="4">
    <source>
        <dbReference type="PROSITE-ProRule" id="PRU00283"/>
    </source>
</evidence>
<dbReference type="OrthoDB" id="3176171at2759"/>
<dbReference type="InterPro" id="IPR036961">
    <property type="entry name" value="Kinesin_motor_dom_sf"/>
</dbReference>
<feature type="domain" description="Kinesin motor" evidence="6">
    <location>
        <begin position="8"/>
        <end position="336"/>
    </location>
</feature>
<comment type="similarity">
    <text evidence="4 5">Belongs to the TRAFAC class myosin-kinesin ATPase superfamily. Kinesin family.</text>
</comment>
<dbReference type="Gene3D" id="3.40.850.10">
    <property type="entry name" value="Kinesin motor domain"/>
    <property type="match status" value="1"/>
</dbReference>
<dbReference type="InterPro" id="IPR027417">
    <property type="entry name" value="P-loop_NTPase"/>
</dbReference>
<dbReference type="PANTHER" id="PTHR24115">
    <property type="entry name" value="KINESIN-RELATED"/>
    <property type="match status" value="1"/>
</dbReference>
<dbReference type="SMART" id="SM00129">
    <property type="entry name" value="KISc"/>
    <property type="match status" value="1"/>
</dbReference>
<dbReference type="PANTHER" id="PTHR24115:SF799">
    <property type="entry name" value="KINESIN-LIKE PROTEIN"/>
    <property type="match status" value="1"/>
</dbReference>
<keyword evidence="4 5" id="KW-0505">Motor protein</keyword>
<evidence type="ECO:0000256" key="3">
    <source>
        <dbReference type="ARBA" id="ARBA00022840"/>
    </source>
</evidence>
<name>A0A2P6MWD6_9EUKA</name>
<keyword evidence="1" id="KW-0813">Transport</keyword>
<dbReference type="InParanoid" id="A0A2P6MWD6"/>
<keyword evidence="3 4" id="KW-0067">ATP-binding</keyword>
<keyword evidence="2 4" id="KW-0547">Nucleotide-binding</keyword>
<dbReference type="PRINTS" id="PR00380">
    <property type="entry name" value="KINESINHEAVY"/>
</dbReference>
<reference evidence="7 8" key="1">
    <citation type="journal article" date="2018" name="Genome Biol. Evol.">
        <title>Multiple Roots of Fruiting Body Formation in Amoebozoa.</title>
        <authorList>
            <person name="Hillmann F."/>
            <person name="Forbes G."/>
            <person name="Novohradska S."/>
            <person name="Ferling I."/>
            <person name="Riege K."/>
            <person name="Groth M."/>
            <person name="Westermann M."/>
            <person name="Marz M."/>
            <person name="Spaller T."/>
            <person name="Winckler T."/>
            <person name="Schaap P."/>
            <person name="Glockner G."/>
        </authorList>
    </citation>
    <scope>NUCLEOTIDE SEQUENCE [LARGE SCALE GENOMIC DNA]</scope>
    <source>
        <strain evidence="7 8">Jena</strain>
    </source>
</reference>
<dbReference type="PROSITE" id="PS50067">
    <property type="entry name" value="KINESIN_MOTOR_2"/>
    <property type="match status" value="1"/>
</dbReference>
<dbReference type="SUPFAM" id="SSF52540">
    <property type="entry name" value="P-loop containing nucleoside triphosphate hydrolases"/>
    <property type="match status" value="1"/>
</dbReference>
<evidence type="ECO:0000313" key="7">
    <source>
        <dbReference type="EMBL" id="PRP76019.1"/>
    </source>
</evidence>
<sequence length="457" mass="51369">MTNQLDRDFTIAFRVRPPASKEPTCLSAASHDTALIQEPKKTVRQEDSYTQHEFKANRVYGTEVQTNEIYEDLISRLVPFALDGGYATVMAFGQTGSGKTFTMTGCTLSLIEELWKNNEANGKPSCRVQVSAIELYGPDIHDLLDVQNHKTAVREDMQGRSVFVHARVVETSSSAELKKTLENAWSSRRTSSTEKNERSSRSHAIIRITLPPLEDLNATAGVIQLIDLAGSERAHSDAKNHTPQQKAESIAINKSLMTLKECIRSRSLSQSMLEGSNKPPHVPFRTAKLTLCLREAFDITVRQPAHTVVIATVSSITSDASASINTLRYASQLLVAPSRRTNGAAAPIDPKDVTHWDHERVLLWLERVGVPQPKIVAPYENGLNLSRVPEFDFIARCMRSGVEKKEKAKKIYLGYWKLVVEGRTKKRTEEAKQWSELYKRRVKEEEEVEAQMRRVDL</sequence>
<evidence type="ECO:0000256" key="5">
    <source>
        <dbReference type="RuleBase" id="RU000394"/>
    </source>
</evidence>